<name>A0A832W748_9EURY</name>
<gene>
    <name evidence="1" type="ORF">HA338_01560</name>
</gene>
<accession>A0A832W748</accession>
<organism evidence="1 2">
    <name type="scientific">Methanosarcina acetivorans</name>
    <dbReference type="NCBI Taxonomy" id="2214"/>
    <lineage>
        <taxon>Archaea</taxon>
        <taxon>Methanobacteriati</taxon>
        <taxon>Methanobacteriota</taxon>
        <taxon>Stenosarchaea group</taxon>
        <taxon>Methanomicrobia</taxon>
        <taxon>Methanosarcinales</taxon>
        <taxon>Methanosarcinaceae</taxon>
        <taxon>Methanosarcina</taxon>
    </lineage>
</organism>
<sequence>MCDKFTGYLISPGTEKLDMAKLSPIYIVVTGISIYRYFKEFFPMAEIQDGNFLKKGLLSPCSAKKGIIEFVQCKKKIIKSVSTGI</sequence>
<dbReference type="RefSeq" id="WP_011023628.1">
    <property type="nucleotide sequence ID" value="NZ_DUJU01000018.1"/>
</dbReference>
<comment type="caution">
    <text evidence="1">The sequence shown here is derived from an EMBL/GenBank/DDBJ whole genome shotgun (WGS) entry which is preliminary data.</text>
</comment>
<dbReference type="AlphaFoldDB" id="A0A832W748"/>
<protein>
    <submittedName>
        <fullName evidence="1">Uncharacterized protein</fullName>
    </submittedName>
</protein>
<evidence type="ECO:0000313" key="2">
    <source>
        <dbReference type="Proteomes" id="UP000600774"/>
    </source>
</evidence>
<reference evidence="1" key="1">
    <citation type="journal article" date="2020" name="bioRxiv">
        <title>A rank-normalized archaeal taxonomy based on genome phylogeny resolves widespread incomplete and uneven classifications.</title>
        <authorList>
            <person name="Rinke C."/>
            <person name="Chuvochina M."/>
            <person name="Mussig A.J."/>
            <person name="Chaumeil P.-A."/>
            <person name="Waite D.W."/>
            <person name="Whitman W.B."/>
            <person name="Parks D.H."/>
            <person name="Hugenholtz P."/>
        </authorList>
    </citation>
    <scope>NUCLEOTIDE SEQUENCE</scope>
    <source>
        <strain evidence="1">UBA8876</strain>
    </source>
</reference>
<evidence type="ECO:0000313" key="1">
    <source>
        <dbReference type="EMBL" id="HIH92763.1"/>
    </source>
</evidence>
<proteinExistence type="predicted"/>
<dbReference type="EMBL" id="DUJU01000018">
    <property type="protein sequence ID" value="HIH92763.1"/>
    <property type="molecule type" value="Genomic_DNA"/>
</dbReference>
<dbReference type="Proteomes" id="UP000600774">
    <property type="component" value="Unassembled WGS sequence"/>
</dbReference>